<dbReference type="AlphaFoldDB" id="A0A2V0PE71"/>
<feature type="compositionally biased region" description="Gly residues" evidence="1">
    <location>
        <begin position="475"/>
        <end position="499"/>
    </location>
</feature>
<evidence type="ECO:0008006" key="4">
    <source>
        <dbReference type="Google" id="ProtNLM"/>
    </source>
</evidence>
<feature type="region of interest" description="Disordered" evidence="1">
    <location>
        <begin position="30"/>
        <end position="78"/>
    </location>
</feature>
<gene>
    <name evidence="2" type="ORF">Rsub_08735</name>
</gene>
<comment type="caution">
    <text evidence="2">The sequence shown here is derived from an EMBL/GenBank/DDBJ whole genome shotgun (WGS) entry which is preliminary data.</text>
</comment>
<evidence type="ECO:0000313" key="2">
    <source>
        <dbReference type="EMBL" id="GBF96190.1"/>
    </source>
</evidence>
<accession>A0A2V0PE71</accession>
<proteinExistence type="predicted"/>
<evidence type="ECO:0000256" key="1">
    <source>
        <dbReference type="SAM" id="MobiDB-lite"/>
    </source>
</evidence>
<evidence type="ECO:0000313" key="3">
    <source>
        <dbReference type="Proteomes" id="UP000247498"/>
    </source>
</evidence>
<dbReference type="InParanoid" id="A0A2V0PE71"/>
<dbReference type="EMBL" id="BDRX01000076">
    <property type="protein sequence ID" value="GBF96190.1"/>
    <property type="molecule type" value="Genomic_DNA"/>
</dbReference>
<dbReference type="Proteomes" id="UP000247498">
    <property type="component" value="Unassembled WGS sequence"/>
</dbReference>
<name>A0A2V0PE71_9CHLO</name>
<feature type="compositionally biased region" description="Low complexity" evidence="1">
    <location>
        <begin position="66"/>
        <end position="78"/>
    </location>
</feature>
<feature type="compositionally biased region" description="Low complexity" evidence="1">
    <location>
        <begin position="117"/>
        <end position="134"/>
    </location>
</feature>
<feature type="compositionally biased region" description="Pro residues" evidence="1">
    <location>
        <begin position="135"/>
        <end position="154"/>
    </location>
</feature>
<dbReference type="OrthoDB" id="531704at2759"/>
<organism evidence="2 3">
    <name type="scientific">Raphidocelis subcapitata</name>
    <dbReference type="NCBI Taxonomy" id="307507"/>
    <lineage>
        <taxon>Eukaryota</taxon>
        <taxon>Viridiplantae</taxon>
        <taxon>Chlorophyta</taxon>
        <taxon>core chlorophytes</taxon>
        <taxon>Chlorophyceae</taxon>
        <taxon>CS clade</taxon>
        <taxon>Sphaeropleales</taxon>
        <taxon>Selenastraceae</taxon>
        <taxon>Raphidocelis</taxon>
    </lineage>
</organism>
<protein>
    <recommendedName>
        <fullName evidence="4">RAP domain-containing protein</fullName>
    </recommendedName>
</protein>
<feature type="compositionally biased region" description="Low complexity" evidence="1">
    <location>
        <begin position="40"/>
        <end position="49"/>
    </location>
</feature>
<feature type="region of interest" description="Disordered" evidence="1">
    <location>
        <begin position="674"/>
        <end position="723"/>
    </location>
</feature>
<feature type="region of interest" description="Disordered" evidence="1">
    <location>
        <begin position="94"/>
        <end position="154"/>
    </location>
</feature>
<reference evidence="2 3" key="1">
    <citation type="journal article" date="2018" name="Sci. Rep.">
        <title>Raphidocelis subcapitata (=Pseudokirchneriella subcapitata) provides an insight into genome evolution and environmental adaptations in the Sphaeropleales.</title>
        <authorList>
            <person name="Suzuki S."/>
            <person name="Yamaguchi H."/>
            <person name="Nakajima N."/>
            <person name="Kawachi M."/>
        </authorList>
    </citation>
    <scope>NUCLEOTIDE SEQUENCE [LARGE SCALE GENOMIC DNA]</scope>
    <source>
        <strain evidence="2 3">NIES-35</strain>
    </source>
</reference>
<feature type="region of interest" description="Disordered" evidence="1">
    <location>
        <begin position="429"/>
        <end position="518"/>
    </location>
</feature>
<keyword evidence="3" id="KW-1185">Reference proteome</keyword>
<feature type="compositionally biased region" description="Gly residues" evidence="1">
    <location>
        <begin position="434"/>
        <end position="455"/>
    </location>
</feature>
<sequence length="853" mass="86142">MLRPRRGLALGAGLLRARSRCVAACGYAAERRREATGPQPAAAGARPAPSLAPPRRRDAAPPPAAAPAAAAASAAPAWPAAASAAPAWPAAAAPWAPGVQRQQSEQRGGWRGYGTTAAAAAAAQPQPGFGAPQQRPQPQPQPQQRSPPPQPPAALPTAAAALLQALRAAGGGDAALSRLARAAARAPAAERARLADELSGLLESDAPIGGGAAPPARLEGAPLCHALWVVARAGGAPAAALRRLFGAAVPAAYSSLGALGPDDLARLLTAYAAAGAYSQELFAAATEFVWDALPRMPPARLAEVAVAYASAGHYDNDEDLWSALADRAAARVNEFEPHQLAALLESAARLRFRHSPLCSAALGAAAHGAQRWPTAALAQVVWALGWLGHGVGPGEGPQLDRIAATVATRLRNLMTSTDVTRVVAAGVPRVPGSGALGGDGNGGGGNGGGGNGGFLGTSREAAALTAGPYRWQPGSGDGGSSGGGGGGGDGGGDGSGGAAGRRDAAWGPPRRQTLTVTPGLADSFDFRAGAAFEAARARAASDCSGSEADDDEDRVRPALDSPAALRDSLARLAWGFTALGRIPSALLRESFKLLGSFPATDFSQPQLALLYEAGARAVEIAHGPLDTHPLMATSWRVFTAETKRAPRMLALSPGLQGHAFAAWLRGTCHGRAPLAPPPMMAAAAPRPRGGDGGQRAHPLRGGPVPEPEWPDPGAGSFSSWRFRDPASTSRAGLEASISETLASSGLSKGSPASPELTLDGVLQVALPLVRGNARIAVEPLAPEAATRNPPHAPLGPAGTRSAMLRYRGWGVAPVLFSDWAQAGEHAGAGGHAALLEAGVEGAEAEAACRVAEE</sequence>